<gene>
    <name evidence="2" type="ORF">CROQUDRAFT_324049</name>
</gene>
<keyword evidence="1" id="KW-1133">Transmembrane helix</keyword>
<feature type="transmembrane region" description="Helical" evidence="1">
    <location>
        <begin position="58"/>
        <end position="82"/>
    </location>
</feature>
<feature type="transmembrane region" description="Helical" evidence="1">
    <location>
        <begin position="94"/>
        <end position="113"/>
    </location>
</feature>
<dbReference type="Proteomes" id="UP000886653">
    <property type="component" value="Unassembled WGS sequence"/>
</dbReference>
<keyword evidence="3" id="KW-1185">Reference proteome</keyword>
<comment type="caution">
    <text evidence="2">The sequence shown here is derived from an EMBL/GenBank/DDBJ whole genome shotgun (WGS) entry which is preliminary data.</text>
</comment>
<sequence length="203" mass="22718">MDVDITNFYKQRQTCCLVVPLFSIGLMTILCINSLLYLFASCMAFFGPKILALVQPLSISYIFGSFYALLCCLHIAGAICVHRDLMQYFRHIKNVTMGLLAFIFLLTLIMIIVSSARHSVSEAQCLREYGLNMNTVDGPTTQTSQVKGGSPQAAMKVCDIFSWIQIGVMGLSWMILATVQIYFLSKHKLYNELNSETRLTGEA</sequence>
<feature type="transmembrane region" description="Helical" evidence="1">
    <location>
        <begin position="160"/>
        <end position="184"/>
    </location>
</feature>
<dbReference type="EMBL" id="MU167409">
    <property type="protein sequence ID" value="KAG0140974.1"/>
    <property type="molecule type" value="Genomic_DNA"/>
</dbReference>
<evidence type="ECO:0000256" key="1">
    <source>
        <dbReference type="SAM" id="Phobius"/>
    </source>
</evidence>
<dbReference type="OrthoDB" id="2552042at2759"/>
<reference evidence="2" key="1">
    <citation type="submission" date="2013-11" db="EMBL/GenBank/DDBJ databases">
        <title>Genome sequence of the fusiform rust pathogen reveals effectors for host alternation and coevolution with pine.</title>
        <authorList>
            <consortium name="DOE Joint Genome Institute"/>
            <person name="Smith K."/>
            <person name="Pendleton A."/>
            <person name="Kubisiak T."/>
            <person name="Anderson C."/>
            <person name="Salamov A."/>
            <person name="Aerts A."/>
            <person name="Riley R."/>
            <person name="Clum A."/>
            <person name="Lindquist E."/>
            <person name="Ence D."/>
            <person name="Campbell M."/>
            <person name="Kronenberg Z."/>
            <person name="Feau N."/>
            <person name="Dhillon B."/>
            <person name="Hamelin R."/>
            <person name="Burleigh J."/>
            <person name="Smith J."/>
            <person name="Yandell M."/>
            <person name="Nelson C."/>
            <person name="Grigoriev I."/>
            <person name="Davis J."/>
        </authorList>
    </citation>
    <scope>NUCLEOTIDE SEQUENCE</scope>
    <source>
        <strain evidence="2">G11</strain>
    </source>
</reference>
<keyword evidence="1" id="KW-0472">Membrane</keyword>
<accession>A0A9P6NB40</accession>
<organism evidence="2 3">
    <name type="scientific">Cronartium quercuum f. sp. fusiforme G11</name>
    <dbReference type="NCBI Taxonomy" id="708437"/>
    <lineage>
        <taxon>Eukaryota</taxon>
        <taxon>Fungi</taxon>
        <taxon>Dikarya</taxon>
        <taxon>Basidiomycota</taxon>
        <taxon>Pucciniomycotina</taxon>
        <taxon>Pucciniomycetes</taxon>
        <taxon>Pucciniales</taxon>
        <taxon>Coleosporiaceae</taxon>
        <taxon>Cronartium</taxon>
    </lineage>
</organism>
<protein>
    <submittedName>
        <fullName evidence="2">Uncharacterized protein</fullName>
    </submittedName>
</protein>
<proteinExistence type="predicted"/>
<evidence type="ECO:0000313" key="2">
    <source>
        <dbReference type="EMBL" id="KAG0140974.1"/>
    </source>
</evidence>
<dbReference type="AlphaFoldDB" id="A0A9P6NB40"/>
<keyword evidence="1" id="KW-0812">Transmembrane</keyword>
<feature type="transmembrane region" description="Helical" evidence="1">
    <location>
        <begin position="21"/>
        <end position="46"/>
    </location>
</feature>
<name>A0A9P6NB40_9BASI</name>
<evidence type="ECO:0000313" key="3">
    <source>
        <dbReference type="Proteomes" id="UP000886653"/>
    </source>
</evidence>